<dbReference type="PROSITE" id="PS50181">
    <property type="entry name" value="FBOX"/>
    <property type="match status" value="1"/>
</dbReference>
<dbReference type="OrthoDB" id="3257649at2759"/>
<name>A0A4S4L607_9AGAM</name>
<feature type="domain" description="F-box" evidence="1">
    <location>
        <begin position="344"/>
        <end position="392"/>
    </location>
</feature>
<proteinExistence type="predicted"/>
<comment type="caution">
    <text evidence="2">The sequence shown here is derived from an EMBL/GenBank/DDBJ whole genome shotgun (WGS) entry which is preliminary data.</text>
</comment>
<dbReference type="Proteomes" id="UP000308199">
    <property type="component" value="Unassembled WGS sequence"/>
</dbReference>
<evidence type="ECO:0000259" key="1">
    <source>
        <dbReference type="PROSITE" id="PS50181"/>
    </source>
</evidence>
<protein>
    <recommendedName>
        <fullName evidence="1">F-box domain-containing protein</fullName>
    </recommendedName>
</protein>
<organism evidence="2 3">
    <name type="scientific">Phellinidium pouzarii</name>
    <dbReference type="NCBI Taxonomy" id="167371"/>
    <lineage>
        <taxon>Eukaryota</taxon>
        <taxon>Fungi</taxon>
        <taxon>Dikarya</taxon>
        <taxon>Basidiomycota</taxon>
        <taxon>Agaricomycotina</taxon>
        <taxon>Agaricomycetes</taxon>
        <taxon>Hymenochaetales</taxon>
        <taxon>Hymenochaetaceae</taxon>
        <taxon>Phellinidium</taxon>
    </lineage>
</organism>
<sequence>MRRTSLHSSQSMVIFVINRVEPQQNRAIILFQQPFHEDPEQYDCVECAKICGDFAVAYFVDCIEIVGLHIICAQHAEDANSSLVLISIKHIFDAAKPKRGHSPRSYRTGTLKSRWRRLDYADAIVQLIHLGLPDQSTIITQRLAAFMPSWQKEDSDSAVQTSTIHFVQFLELPDDPKQYFNMHKLTFHPGRYHSESSLTDSRSTSNMELPASLTLDTRMTIINPVPDTVRTTYGTGMSQSGRAVIACVERDADMFAHFAFSMANIEGKNVKQCAPLVLPRITKGYSLDMEAYSGAVLYTNFPSEVVIRNSFGASVGLMSSSQRLHFLHSFDFASVILYTMSSHAIALPDLIDDVILRIIHECSAEDVLALERTCRSLRALLSEPNRPLWLSFLEGLDDFCAPDLPPNVPLELLSSDELKDLVSRATKGRKNWNSVSGPRVARRRVLNLRNTGLLGYLKQNLTERCEVIKIIPGGKFVSSLWSEGYIQCWDFENNECIWTYPQLGDFTDKKVVAFDAEYESSKNRLSFVIAATEREQRNNNESYVIEYLSVDPRSKTVLKEGRLSMRGTGKAPSLARFCGHSIILLLNSGILLTDRTLRRAVLLAKIRVEPDTVAVADDKLIFIGNDSVSGSLALYAIDAPGVLSLYRAQKRLARGPTGELRDAMIVTLSDLSRFVAKSPICLVGESIISVHISVCIPKWRRDSFTSIFSVVKLSESGRNLAGQQESTRFAVLKFLLPMSSPITQGFGPMRAPPTLILDRVGSPIAIPRSHPYCTDDVHLLSHSGRGVLASVNTLHKAVRYYAFSVERLLEGEIGAVPGAVFFGHERIAPGEVCMEVYSGALAFPSKDEQSLVIQFYD</sequence>
<dbReference type="EMBL" id="SGPK01000173">
    <property type="protein sequence ID" value="THH06829.1"/>
    <property type="molecule type" value="Genomic_DNA"/>
</dbReference>
<dbReference type="CDD" id="cd09917">
    <property type="entry name" value="F-box_SF"/>
    <property type="match status" value="1"/>
</dbReference>
<evidence type="ECO:0000313" key="2">
    <source>
        <dbReference type="EMBL" id="THH06829.1"/>
    </source>
</evidence>
<dbReference type="InterPro" id="IPR001810">
    <property type="entry name" value="F-box_dom"/>
</dbReference>
<dbReference type="AlphaFoldDB" id="A0A4S4L607"/>
<gene>
    <name evidence="2" type="ORF">EW145_g3813</name>
</gene>
<reference evidence="2 3" key="1">
    <citation type="submission" date="2019-02" db="EMBL/GenBank/DDBJ databases">
        <title>Genome sequencing of the rare red list fungi Phellinidium pouzarii.</title>
        <authorList>
            <person name="Buettner E."/>
            <person name="Kellner H."/>
        </authorList>
    </citation>
    <scope>NUCLEOTIDE SEQUENCE [LARGE SCALE GENOMIC DNA]</scope>
    <source>
        <strain evidence="2 3">DSM 108285</strain>
    </source>
</reference>
<accession>A0A4S4L607</accession>
<keyword evidence="3" id="KW-1185">Reference proteome</keyword>
<evidence type="ECO:0000313" key="3">
    <source>
        <dbReference type="Proteomes" id="UP000308199"/>
    </source>
</evidence>